<dbReference type="GO" id="GO:0016853">
    <property type="term" value="F:isomerase activity"/>
    <property type="evidence" value="ECO:0007669"/>
    <property type="project" value="UniProtKB-KW"/>
</dbReference>
<reference evidence="4 5" key="1">
    <citation type="submission" date="2018-05" db="EMBL/GenBank/DDBJ databases">
        <title>Genomic Encyclopedia of Type Strains, Phase IV (KMG-IV): sequencing the most valuable type-strain genomes for metagenomic binning, comparative biology and taxonomic classification.</title>
        <authorList>
            <person name="Goeker M."/>
        </authorList>
    </citation>
    <scope>NUCLEOTIDE SEQUENCE [LARGE SCALE GENOMIC DNA]</scope>
    <source>
        <strain evidence="4 5">DSM 28556</strain>
    </source>
</reference>
<dbReference type="NCBIfam" id="TIGR00654">
    <property type="entry name" value="PhzF_family"/>
    <property type="match status" value="1"/>
</dbReference>
<keyword evidence="5" id="KW-1185">Reference proteome</keyword>
<dbReference type="PANTHER" id="PTHR13774:SF17">
    <property type="entry name" value="PHENAZINE BIOSYNTHESIS-LIKE DOMAIN-CONTAINING PROTEIN"/>
    <property type="match status" value="1"/>
</dbReference>
<dbReference type="SUPFAM" id="SSF54506">
    <property type="entry name" value="Diaminopimelate epimerase-like"/>
    <property type="match status" value="1"/>
</dbReference>
<gene>
    <name evidence="4" type="ORF">DFR56_104125</name>
</gene>
<proteinExistence type="inferred from homology"/>
<organism evidence="4 5">
    <name type="scientific">Pseudogracilibacillus auburnensis</name>
    <dbReference type="NCBI Taxonomy" id="1494959"/>
    <lineage>
        <taxon>Bacteria</taxon>
        <taxon>Bacillati</taxon>
        <taxon>Bacillota</taxon>
        <taxon>Bacilli</taxon>
        <taxon>Bacillales</taxon>
        <taxon>Bacillaceae</taxon>
        <taxon>Pseudogracilibacillus</taxon>
    </lineage>
</organism>
<dbReference type="EMBL" id="QJJQ01000004">
    <property type="protein sequence ID" value="PXW87974.1"/>
    <property type="molecule type" value="Genomic_DNA"/>
</dbReference>
<dbReference type="PIRSF" id="PIRSF016184">
    <property type="entry name" value="PhzC_PhzF"/>
    <property type="match status" value="1"/>
</dbReference>
<evidence type="ECO:0000313" key="4">
    <source>
        <dbReference type="EMBL" id="PXW87974.1"/>
    </source>
</evidence>
<name>A0A2V3W464_9BACI</name>
<protein>
    <submittedName>
        <fullName evidence="4">PhzF family phenazine biosynthesis protein</fullName>
    </submittedName>
</protein>
<dbReference type="InterPro" id="IPR003719">
    <property type="entry name" value="Phenazine_PhzF-like"/>
</dbReference>
<dbReference type="PANTHER" id="PTHR13774">
    <property type="entry name" value="PHENAZINE BIOSYNTHESIS PROTEIN"/>
    <property type="match status" value="1"/>
</dbReference>
<dbReference type="Proteomes" id="UP000247978">
    <property type="component" value="Unassembled WGS sequence"/>
</dbReference>
<dbReference type="GO" id="GO:0005737">
    <property type="term" value="C:cytoplasm"/>
    <property type="evidence" value="ECO:0007669"/>
    <property type="project" value="TreeGrafter"/>
</dbReference>
<evidence type="ECO:0000256" key="3">
    <source>
        <dbReference type="PIRSR" id="PIRSR016184-1"/>
    </source>
</evidence>
<comment type="caution">
    <text evidence="4">The sequence shown here is derived from an EMBL/GenBank/DDBJ whole genome shotgun (WGS) entry which is preliminary data.</text>
</comment>
<evidence type="ECO:0000256" key="2">
    <source>
        <dbReference type="ARBA" id="ARBA00023235"/>
    </source>
</evidence>
<feature type="active site" evidence="3">
    <location>
        <position position="61"/>
    </location>
</feature>
<evidence type="ECO:0000256" key="1">
    <source>
        <dbReference type="ARBA" id="ARBA00008270"/>
    </source>
</evidence>
<dbReference type="AlphaFoldDB" id="A0A2V3W464"/>
<sequence length="313" mass="34847">MNSMNLSKKLEGWLVKPIRVYHYDAFSKVRNKGNPAGVVLNGDELTEEEMQEIACKVGFNETSFPIKSEVADIKIRFFTPGHEMNLCGHATMATVYALKTKGLLGDKTHITIETKAGVLPVSIQSTSESNMYITMKQAPPIFKEFKGSKEALAKSIGLEASDIDDNLPILYGSTGTWTLLIPIKQLEAFKRMKPNNNYFPTILKEMPKTSVHPFCMETYDPDADMHARHFSSPYSGTIEDAVTGTASGVMGAYYAIYIHTNHEGPLHLIVEQGYEMEKDGRVMVQVSKNNESFDVAITGNAVYVQDFEVLLDK</sequence>
<comment type="similarity">
    <text evidence="1">Belongs to the PhzF family.</text>
</comment>
<dbReference type="Gene3D" id="3.10.310.10">
    <property type="entry name" value="Diaminopimelate Epimerase, Chain A, domain 1"/>
    <property type="match status" value="2"/>
</dbReference>
<evidence type="ECO:0000313" key="5">
    <source>
        <dbReference type="Proteomes" id="UP000247978"/>
    </source>
</evidence>
<accession>A0A2V3W464</accession>
<dbReference type="Pfam" id="PF02567">
    <property type="entry name" value="PhzC-PhzF"/>
    <property type="match status" value="1"/>
</dbReference>
<keyword evidence="2" id="KW-0413">Isomerase</keyword>